<evidence type="ECO:0000259" key="8">
    <source>
        <dbReference type="PROSITE" id="PS51471"/>
    </source>
</evidence>
<dbReference type="GO" id="GO:0051213">
    <property type="term" value="F:dioxygenase activity"/>
    <property type="evidence" value="ECO:0007669"/>
    <property type="project" value="UniProtKB-KW"/>
</dbReference>
<dbReference type="PROSITE" id="PS51471">
    <property type="entry name" value="FE2OG_OXY"/>
    <property type="match status" value="1"/>
</dbReference>
<accession>A0ABU5DV84</accession>
<feature type="binding site" evidence="7">
    <location>
        <position position="157"/>
    </location>
    <ligand>
        <name>Fe cation</name>
        <dbReference type="ChEBI" id="CHEBI:24875"/>
    </ligand>
</feature>
<feature type="binding site" evidence="7">
    <location>
        <position position="96"/>
    </location>
    <ligand>
        <name>Fe cation</name>
        <dbReference type="ChEBI" id="CHEBI:24875"/>
    </ligand>
</feature>
<proteinExistence type="inferred from homology"/>
<organism evidence="9 10">
    <name type="scientific">Dongia rigui</name>
    <dbReference type="NCBI Taxonomy" id="940149"/>
    <lineage>
        <taxon>Bacteria</taxon>
        <taxon>Pseudomonadati</taxon>
        <taxon>Pseudomonadota</taxon>
        <taxon>Alphaproteobacteria</taxon>
        <taxon>Rhodospirillales</taxon>
        <taxon>Dongiaceae</taxon>
        <taxon>Dongia</taxon>
    </lineage>
</organism>
<dbReference type="Proteomes" id="UP001271769">
    <property type="component" value="Unassembled WGS sequence"/>
</dbReference>
<sequence length="224" mass="25303">MIVIIPDVLTVDEQSQLRLLASQSNFVDGKETAGFRAKMVKNNEQVAKDAANKRQLQEIVVAALNRSKDFRRGAIPFRIRPPLISRYRPGMTYGPHIDDALMGSATSRDRTDVSCTVFINDASEYEGGELVIHSPFGVQEVKLPARYAVIYPSGTLHEVAEVTKGERLVAVTWIQSYVRDERHRQFLSDALEVRDKLHTIDPKMVEADTASRLYTNLLRMWAET</sequence>
<evidence type="ECO:0000256" key="5">
    <source>
        <dbReference type="ARBA" id="ARBA00023002"/>
    </source>
</evidence>
<evidence type="ECO:0000256" key="3">
    <source>
        <dbReference type="ARBA" id="ARBA00022896"/>
    </source>
</evidence>
<evidence type="ECO:0000256" key="1">
    <source>
        <dbReference type="ARBA" id="ARBA00001961"/>
    </source>
</evidence>
<keyword evidence="4 7" id="KW-0223">Dioxygenase</keyword>
<protein>
    <submittedName>
        <fullName evidence="9">Fe2+-dependent dioxygenase</fullName>
    </submittedName>
</protein>
<comment type="cofactor">
    <cofactor evidence="1 7">
        <name>L-ascorbate</name>
        <dbReference type="ChEBI" id="CHEBI:38290"/>
    </cofactor>
</comment>
<feature type="domain" description="Fe2OG dioxygenase" evidence="8">
    <location>
        <begin position="78"/>
        <end position="176"/>
    </location>
</feature>
<dbReference type="NCBIfam" id="NF003975">
    <property type="entry name" value="PRK05467.1-4"/>
    <property type="match status" value="1"/>
</dbReference>
<evidence type="ECO:0000256" key="2">
    <source>
        <dbReference type="ARBA" id="ARBA00022723"/>
    </source>
</evidence>
<feature type="binding site" evidence="7">
    <location>
        <position position="167"/>
    </location>
    <ligand>
        <name>2-oxoglutarate</name>
        <dbReference type="ChEBI" id="CHEBI:16810"/>
    </ligand>
</feature>
<feature type="binding site" evidence="7">
    <location>
        <position position="98"/>
    </location>
    <ligand>
        <name>Fe cation</name>
        <dbReference type="ChEBI" id="CHEBI:24875"/>
    </ligand>
</feature>
<dbReference type="SMART" id="SM00702">
    <property type="entry name" value="P4Hc"/>
    <property type="match status" value="1"/>
</dbReference>
<reference evidence="9 10" key="1">
    <citation type="journal article" date="2013" name="Antonie Van Leeuwenhoek">
        <title>Dongia rigui sp. nov., isolated from freshwater of a large wetland in Korea.</title>
        <authorList>
            <person name="Baik K.S."/>
            <person name="Hwang Y.M."/>
            <person name="Choi J.S."/>
            <person name="Kwon J."/>
            <person name="Seong C.N."/>
        </authorList>
    </citation>
    <scope>NUCLEOTIDE SEQUENCE [LARGE SCALE GENOMIC DNA]</scope>
    <source>
        <strain evidence="9 10">04SU4-P</strain>
    </source>
</reference>
<keyword evidence="6 7" id="KW-0408">Iron</keyword>
<dbReference type="RefSeq" id="WP_320499580.1">
    <property type="nucleotide sequence ID" value="NZ_JAXCLX010000001.1"/>
</dbReference>
<dbReference type="Gene3D" id="2.60.120.620">
    <property type="entry name" value="q2cbj1_9rhob like domain"/>
    <property type="match status" value="1"/>
</dbReference>
<dbReference type="InterPro" id="IPR044862">
    <property type="entry name" value="Pro_4_hyd_alph_FE2OG_OXY"/>
</dbReference>
<dbReference type="InterPro" id="IPR023550">
    <property type="entry name" value="PKHD_hydroxylase"/>
</dbReference>
<evidence type="ECO:0000256" key="6">
    <source>
        <dbReference type="ARBA" id="ARBA00023004"/>
    </source>
</evidence>
<dbReference type="PANTHER" id="PTHR41536">
    <property type="entry name" value="PKHD-TYPE HYDROXYLASE YBIX"/>
    <property type="match status" value="1"/>
</dbReference>
<gene>
    <name evidence="9" type="ORF">SMD31_04760</name>
</gene>
<dbReference type="NCBIfam" id="NF003974">
    <property type="entry name" value="PRK05467.1-3"/>
    <property type="match status" value="1"/>
</dbReference>
<dbReference type="Pfam" id="PF13640">
    <property type="entry name" value="2OG-FeII_Oxy_3"/>
    <property type="match status" value="1"/>
</dbReference>
<evidence type="ECO:0000313" key="10">
    <source>
        <dbReference type="Proteomes" id="UP001271769"/>
    </source>
</evidence>
<dbReference type="EMBL" id="JAXCLX010000001">
    <property type="protein sequence ID" value="MDY0871215.1"/>
    <property type="molecule type" value="Genomic_DNA"/>
</dbReference>
<keyword evidence="10" id="KW-1185">Reference proteome</keyword>
<dbReference type="HAMAP" id="MF_00657">
    <property type="entry name" value="Hydroxyl_YbiX"/>
    <property type="match status" value="1"/>
</dbReference>
<evidence type="ECO:0000313" key="9">
    <source>
        <dbReference type="EMBL" id="MDY0871215.1"/>
    </source>
</evidence>
<dbReference type="PANTHER" id="PTHR41536:SF1">
    <property type="entry name" value="PKHD-TYPE HYDROXYLASE YBIX"/>
    <property type="match status" value="1"/>
</dbReference>
<keyword evidence="3 7" id="KW-0847">Vitamin C</keyword>
<dbReference type="InterPro" id="IPR006620">
    <property type="entry name" value="Pro_4_hyd_alph"/>
</dbReference>
<name>A0ABU5DV84_9PROT</name>
<evidence type="ECO:0000256" key="4">
    <source>
        <dbReference type="ARBA" id="ARBA00022964"/>
    </source>
</evidence>
<evidence type="ECO:0000256" key="7">
    <source>
        <dbReference type="HAMAP-Rule" id="MF_00657"/>
    </source>
</evidence>
<comment type="cofactor">
    <cofactor evidence="7">
        <name>Fe(2+)</name>
        <dbReference type="ChEBI" id="CHEBI:29033"/>
    </cofactor>
    <text evidence="7">Binds 1 Fe(2+) ion per subunit.</text>
</comment>
<keyword evidence="5 7" id="KW-0560">Oxidoreductase</keyword>
<dbReference type="InterPro" id="IPR005123">
    <property type="entry name" value="Oxoglu/Fe-dep_dioxygenase_dom"/>
</dbReference>
<keyword evidence="2 7" id="KW-0479">Metal-binding</keyword>
<comment type="caution">
    <text evidence="9">The sequence shown here is derived from an EMBL/GenBank/DDBJ whole genome shotgun (WGS) entry which is preliminary data.</text>
</comment>